<accession>A0A0L0WAM7</accession>
<dbReference type="PANTHER" id="PTHR48086:SF7">
    <property type="entry name" value="SODIUM-SOLUTE SYMPORTER-RELATED"/>
    <property type="match status" value="1"/>
</dbReference>
<feature type="transmembrane region" description="Helical" evidence="8">
    <location>
        <begin position="41"/>
        <end position="63"/>
    </location>
</feature>
<dbReference type="RefSeq" id="WP_050355313.1">
    <property type="nucleotide sequence ID" value="NZ_LGSS01000007.1"/>
</dbReference>
<keyword evidence="5 8" id="KW-1133">Transmembrane helix</keyword>
<dbReference type="InterPro" id="IPR050277">
    <property type="entry name" value="Sodium:Solute_Symporter"/>
</dbReference>
<feature type="transmembrane region" description="Helical" evidence="8">
    <location>
        <begin position="364"/>
        <end position="387"/>
    </location>
</feature>
<dbReference type="GO" id="GO:0022857">
    <property type="term" value="F:transmembrane transporter activity"/>
    <property type="evidence" value="ECO:0007669"/>
    <property type="project" value="InterPro"/>
</dbReference>
<gene>
    <name evidence="9" type="ORF">CLPU_7c01200</name>
</gene>
<organism evidence="9 10">
    <name type="scientific">Gottschalkia purinilytica</name>
    <name type="common">Clostridium purinilyticum</name>
    <dbReference type="NCBI Taxonomy" id="1503"/>
    <lineage>
        <taxon>Bacteria</taxon>
        <taxon>Bacillati</taxon>
        <taxon>Bacillota</taxon>
        <taxon>Tissierellia</taxon>
        <taxon>Tissierellales</taxon>
        <taxon>Gottschalkiaceae</taxon>
        <taxon>Gottschalkia</taxon>
    </lineage>
</organism>
<dbReference type="GO" id="GO:0005886">
    <property type="term" value="C:plasma membrane"/>
    <property type="evidence" value="ECO:0007669"/>
    <property type="project" value="TreeGrafter"/>
</dbReference>
<feature type="transmembrane region" description="Helical" evidence="8">
    <location>
        <begin position="6"/>
        <end position="21"/>
    </location>
</feature>
<feature type="transmembrane region" description="Helical" evidence="8">
    <location>
        <begin position="137"/>
        <end position="163"/>
    </location>
</feature>
<dbReference type="PROSITE" id="PS50283">
    <property type="entry name" value="NA_SOLUT_SYMP_3"/>
    <property type="match status" value="1"/>
</dbReference>
<keyword evidence="6 8" id="KW-0472">Membrane</keyword>
<dbReference type="PANTHER" id="PTHR48086">
    <property type="entry name" value="SODIUM/PROLINE SYMPORTER-RELATED"/>
    <property type="match status" value="1"/>
</dbReference>
<dbReference type="Proteomes" id="UP000037267">
    <property type="component" value="Unassembled WGS sequence"/>
</dbReference>
<feature type="transmembrane region" description="Helical" evidence="8">
    <location>
        <begin position="254"/>
        <end position="275"/>
    </location>
</feature>
<feature type="transmembrane region" description="Helical" evidence="8">
    <location>
        <begin position="295"/>
        <end position="321"/>
    </location>
</feature>
<evidence type="ECO:0000256" key="6">
    <source>
        <dbReference type="ARBA" id="ARBA00023136"/>
    </source>
</evidence>
<evidence type="ECO:0000256" key="1">
    <source>
        <dbReference type="ARBA" id="ARBA00004141"/>
    </source>
</evidence>
<comment type="caution">
    <text evidence="9">The sequence shown here is derived from an EMBL/GenBank/DDBJ whole genome shotgun (WGS) entry which is preliminary data.</text>
</comment>
<evidence type="ECO:0000256" key="8">
    <source>
        <dbReference type="SAM" id="Phobius"/>
    </source>
</evidence>
<dbReference type="PATRIC" id="fig|1503.3.peg.3111"/>
<evidence type="ECO:0000256" key="4">
    <source>
        <dbReference type="ARBA" id="ARBA00022692"/>
    </source>
</evidence>
<dbReference type="Pfam" id="PF00474">
    <property type="entry name" value="SSF"/>
    <property type="match status" value="1"/>
</dbReference>
<dbReference type="CDD" id="cd10322">
    <property type="entry name" value="SLC5sbd"/>
    <property type="match status" value="1"/>
</dbReference>
<reference evidence="10" key="1">
    <citation type="submission" date="2015-07" db="EMBL/GenBank/DDBJ databases">
        <title>Draft genome sequence of the purine-degrading Gottschalkia purinilyticum DSM 1384 (formerly Clostridium purinilyticum).</title>
        <authorList>
            <person name="Poehlein A."/>
            <person name="Schiel-Bengelsdorf B."/>
            <person name="Bengelsdorf F.R."/>
            <person name="Daniel R."/>
            <person name="Duerre P."/>
        </authorList>
    </citation>
    <scope>NUCLEOTIDE SEQUENCE [LARGE SCALE GENOMIC DNA]</scope>
    <source>
        <strain evidence="10">DSM 1384</strain>
    </source>
</reference>
<feature type="transmembrane region" description="Helical" evidence="8">
    <location>
        <begin position="214"/>
        <end position="233"/>
    </location>
</feature>
<feature type="transmembrane region" description="Helical" evidence="8">
    <location>
        <begin position="113"/>
        <end position="131"/>
    </location>
</feature>
<feature type="transmembrane region" description="Helical" evidence="8">
    <location>
        <begin position="342"/>
        <end position="358"/>
    </location>
</feature>
<sequence>MVVALIIYVLLFLGIGLYNYFQANSYDDYVVAGRKQSQPIILMSLLSTIIGGSATFGTADMVYNMGFPAFWWLGVGGIGLILQSIFLSKKIRDFDAYTLPDIANKIVGEGGKLIIAFIIVTSWTGIIASQFTALSQIFSVITGSSNTLALLIIVSITVIIYTAIGGQLSVIKTDAIQFVILAIGIVCTFYYLFFSGAQMNVASVFSNIELFNDKFNWLNLINLLFIVGGTYFIGPDMFSRNLAAKDGKVAKKAAFNAGILLFFFSFLITSIGLWAKLNITDLGNENPLVYMISNHLPTSIGIALAIGLVSALISSADTCLITTATIIENDILKRNKVSDTRIFVLAIGLISLLIAVLKQDIISLLLGAYSVYAPGIVCPLLIAIWFYKKKEINKILWFLAIIVGGSSGILDNFLKIKYLPLIGMGCSLILSVLSVFLSNEYEQSSDKNLSI</sequence>
<evidence type="ECO:0000313" key="9">
    <source>
        <dbReference type="EMBL" id="KNF08492.1"/>
    </source>
</evidence>
<evidence type="ECO:0000256" key="2">
    <source>
        <dbReference type="ARBA" id="ARBA00006434"/>
    </source>
</evidence>
<feature type="transmembrane region" description="Helical" evidence="8">
    <location>
        <begin position="394"/>
        <end position="410"/>
    </location>
</feature>
<feature type="transmembrane region" description="Helical" evidence="8">
    <location>
        <begin position="69"/>
        <end position="87"/>
    </location>
</feature>
<proteinExistence type="inferred from homology"/>
<keyword evidence="3" id="KW-0813">Transport</keyword>
<dbReference type="EMBL" id="LGSS01000007">
    <property type="protein sequence ID" value="KNF08492.1"/>
    <property type="molecule type" value="Genomic_DNA"/>
</dbReference>
<evidence type="ECO:0000256" key="3">
    <source>
        <dbReference type="ARBA" id="ARBA00022448"/>
    </source>
</evidence>
<comment type="similarity">
    <text evidence="2 7">Belongs to the sodium:solute symporter (SSF) (TC 2.A.21) family.</text>
</comment>
<keyword evidence="4 8" id="KW-0812">Transmembrane</keyword>
<protein>
    <submittedName>
        <fullName evidence="9">Na+/proline symporter</fullName>
    </submittedName>
</protein>
<evidence type="ECO:0000256" key="5">
    <source>
        <dbReference type="ARBA" id="ARBA00022989"/>
    </source>
</evidence>
<feature type="transmembrane region" description="Helical" evidence="8">
    <location>
        <begin position="175"/>
        <end position="194"/>
    </location>
</feature>
<feature type="transmembrane region" description="Helical" evidence="8">
    <location>
        <begin position="416"/>
        <end position="437"/>
    </location>
</feature>
<dbReference type="Gene3D" id="1.20.1730.10">
    <property type="entry name" value="Sodium/glucose cotransporter"/>
    <property type="match status" value="1"/>
</dbReference>
<name>A0A0L0WAM7_GOTPU</name>
<keyword evidence="10" id="KW-1185">Reference proteome</keyword>
<comment type="subcellular location">
    <subcellularLocation>
        <location evidence="1">Membrane</location>
        <topology evidence="1">Multi-pass membrane protein</topology>
    </subcellularLocation>
</comment>
<dbReference type="OrthoDB" id="9789704at2"/>
<dbReference type="AlphaFoldDB" id="A0A0L0WAM7"/>
<dbReference type="InterPro" id="IPR001734">
    <property type="entry name" value="Na/solute_symporter"/>
</dbReference>
<dbReference type="InterPro" id="IPR038377">
    <property type="entry name" value="Na/Glc_symporter_sf"/>
</dbReference>
<dbReference type="STRING" id="1503.CLPU_7c01200"/>
<evidence type="ECO:0000256" key="7">
    <source>
        <dbReference type="RuleBase" id="RU362091"/>
    </source>
</evidence>
<evidence type="ECO:0000313" key="10">
    <source>
        <dbReference type="Proteomes" id="UP000037267"/>
    </source>
</evidence>